<organism evidence="4 5">
    <name type="scientific">Paenochrobactrum glaciei</name>
    <dbReference type="NCBI Taxonomy" id="486407"/>
    <lineage>
        <taxon>Bacteria</taxon>
        <taxon>Pseudomonadati</taxon>
        <taxon>Pseudomonadota</taxon>
        <taxon>Alphaproteobacteria</taxon>
        <taxon>Hyphomicrobiales</taxon>
        <taxon>Brucellaceae</taxon>
        <taxon>Paenochrobactrum</taxon>
    </lineage>
</organism>
<dbReference type="Proteomes" id="UP001424441">
    <property type="component" value="Unassembled WGS sequence"/>
</dbReference>
<keyword evidence="5" id="KW-1185">Reference proteome</keyword>
<accession>A0ABN1FNN7</accession>
<dbReference type="Pfam" id="PF01361">
    <property type="entry name" value="Tautomerase"/>
    <property type="match status" value="1"/>
</dbReference>
<keyword evidence="2" id="KW-0413">Isomerase</keyword>
<dbReference type="Gene3D" id="3.30.429.10">
    <property type="entry name" value="Macrophage Migration Inhibitory Factor"/>
    <property type="match status" value="1"/>
</dbReference>
<evidence type="ECO:0000313" key="5">
    <source>
        <dbReference type="Proteomes" id="UP001424441"/>
    </source>
</evidence>
<comment type="caution">
    <text evidence="4">The sequence shown here is derived from an EMBL/GenBank/DDBJ whole genome shotgun (WGS) entry which is preliminary data.</text>
</comment>
<comment type="similarity">
    <text evidence="1">Belongs to the 4-oxalocrotonate tautomerase family.</text>
</comment>
<dbReference type="InterPro" id="IPR004370">
    <property type="entry name" value="4-OT-like_dom"/>
</dbReference>
<dbReference type="PANTHER" id="PTHR35530:SF2">
    <property type="entry name" value="BSL4019 PROTEIN"/>
    <property type="match status" value="1"/>
</dbReference>
<evidence type="ECO:0000259" key="3">
    <source>
        <dbReference type="Pfam" id="PF01361"/>
    </source>
</evidence>
<reference evidence="4 5" key="1">
    <citation type="journal article" date="2019" name="Int. J. Syst. Evol. Microbiol.">
        <title>The Global Catalogue of Microorganisms (GCM) 10K type strain sequencing project: providing services to taxonomists for standard genome sequencing and annotation.</title>
        <authorList>
            <consortium name="The Broad Institute Genomics Platform"/>
            <consortium name="The Broad Institute Genome Sequencing Center for Infectious Disease"/>
            <person name="Wu L."/>
            <person name="Ma J."/>
        </authorList>
    </citation>
    <scope>NUCLEOTIDE SEQUENCE [LARGE SCALE GENOMIC DNA]</scope>
    <source>
        <strain evidence="4 5">JCM 15115</strain>
    </source>
</reference>
<name>A0ABN1FNN7_9HYPH</name>
<dbReference type="SUPFAM" id="SSF55331">
    <property type="entry name" value="Tautomerase/MIF"/>
    <property type="match status" value="1"/>
</dbReference>
<dbReference type="PANTHER" id="PTHR35530">
    <property type="entry name" value="TAUTOMERASE-RELATED"/>
    <property type="match status" value="1"/>
</dbReference>
<gene>
    <name evidence="4" type="ORF">GCM10008943_07140</name>
</gene>
<evidence type="ECO:0000313" key="4">
    <source>
        <dbReference type="EMBL" id="GAA0594585.1"/>
    </source>
</evidence>
<evidence type="ECO:0000256" key="2">
    <source>
        <dbReference type="ARBA" id="ARBA00023235"/>
    </source>
</evidence>
<evidence type="ECO:0000256" key="1">
    <source>
        <dbReference type="ARBA" id="ARBA00006723"/>
    </source>
</evidence>
<protein>
    <recommendedName>
        <fullName evidence="3">4-oxalocrotonate tautomerase-like domain-containing protein</fullName>
    </recommendedName>
</protein>
<dbReference type="InterPro" id="IPR014347">
    <property type="entry name" value="Tautomerase/MIF_sf"/>
</dbReference>
<feature type="domain" description="4-oxalocrotonate tautomerase-like" evidence="3">
    <location>
        <begin position="2"/>
        <end position="59"/>
    </location>
</feature>
<sequence length="61" mass="7099">MPLVRISMFPGRSDEKKQQLAQEITECFERVWNNKPEGITIIFDEVEKSDWIVGGVPYSKK</sequence>
<dbReference type="EMBL" id="BAAADE010000001">
    <property type="protein sequence ID" value="GAA0594585.1"/>
    <property type="molecule type" value="Genomic_DNA"/>
</dbReference>
<proteinExistence type="inferred from homology"/>